<dbReference type="AlphaFoldDB" id="A0AAN7BGQ0"/>
<reference evidence="3" key="1">
    <citation type="journal article" date="2023" name="Mol. Phylogenet. Evol.">
        <title>Genome-scale phylogeny and comparative genomics of the fungal order Sordariales.</title>
        <authorList>
            <person name="Hensen N."/>
            <person name="Bonometti L."/>
            <person name="Westerberg I."/>
            <person name="Brannstrom I.O."/>
            <person name="Guillou S."/>
            <person name="Cros-Aarteil S."/>
            <person name="Calhoun S."/>
            <person name="Haridas S."/>
            <person name="Kuo A."/>
            <person name="Mondo S."/>
            <person name="Pangilinan J."/>
            <person name="Riley R."/>
            <person name="LaButti K."/>
            <person name="Andreopoulos B."/>
            <person name="Lipzen A."/>
            <person name="Chen C."/>
            <person name="Yan M."/>
            <person name="Daum C."/>
            <person name="Ng V."/>
            <person name="Clum A."/>
            <person name="Steindorff A."/>
            <person name="Ohm R.A."/>
            <person name="Martin F."/>
            <person name="Silar P."/>
            <person name="Natvig D.O."/>
            <person name="Lalanne C."/>
            <person name="Gautier V."/>
            <person name="Ament-Velasquez S.L."/>
            <person name="Kruys A."/>
            <person name="Hutchinson M.I."/>
            <person name="Powell A.J."/>
            <person name="Barry K."/>
            <person name="Miller A.N."/>
            <person name="Grigoriev I.V."/>
            <person name="Debuchy R."/>
            <person name="Gladieux P."/>
            <person name="Hiltunen Thoren M."/>
            <person name="Johannesson H."/>
        </authorList>
    </citation>
    <scope>NUCLEOTIDE SEQUENCE</scope>
    <source>
        <strain evidence="3">CBS 990.96</strain>
    </source>
</reference>
<evidence type="ECO:0000256" key="2">
    <source>
        <dbReference type="SAM" id="Phobius"/>
    </source>
</evidence>
<organism evidence="3 4">
    <name type="scientific">Podospora fimiseda</name>
    <dbReference type="NCBI Taxonomy" id="252190"/>
    <lineage>
        <taxon>Eukaryota</taxon>
        <taxon>Fungi</taxon>
        <taxon>Dikarya</taxon>
        <taxon>Ascomycota</taxon>
        <taxon>Pezizomycotina</taxon>
        <taxon>Sordariomycetes</taxon>
        <taxon>Sordariomycetidae</taxon>
        <taxon>Sordariales</taxon>
        <taxon>Podosporaceae</taxon>
        <taxon>Podospora</taxon>
    </lineage>
</organism>
<proteinExistence type="predicted"/>
<feature type="compositionally biased region" description="Low complexity" evidence="1">
    <location>
        <begin position="74"/>
        <end position="93"/>
    </location>
</feature>
<feature type="compositionally biased region" description="Polar residues" evidence="1">
    <location>
        <begin position="94"/>
        <end position="113"/>
    </location>
</feature>
<protein>
    <submittedName>
        <fullName evidence="3">Uncharacterized protein</fullName>
    </submittedName>
</protein>
<evidence type="ECO:0000313" key="4">
    <source>
        <dbReference type="Proteomes" id="UP001301958"/>
    </source>
</evidence>
<dbReference type="EMBL" id="MU865471">
    <property type="protein sequence ID" value="KAK4222460.1"/>
    <property type="molecule type" value="Genomic_DNA"/>
</dbReference>
<gene>
    <name evidence="3" type="ORF">QBC38DRAFT_81964</name>
</gene>
<reference evidence="3" key="2">
    <citation type="submission" date="2023-05" db="EMBL/GenBank/DDBJ databases">
        <authorList>
            <consortium name="Lawrence Berkeley National Laboratory"/>
            <person name="Steindorff A."/>
            <person name="Hensen N."/>
            <person name="Bonometti L."/>
            <person name="Westerberg I."/>
            <person name="Brannstrom I.O."/>
            <person name="Guillou S."/>
            <person name="Cros-Aarteil S."/>
            <person name="Calhoun S."/>
            <person name="Haridas S."/>
            <person name="Kuo A."/>
            <person name="Mondo S."/>
            <person name="Pangilinan J."/>
            <person name="Riley R."/>
            <person name="Labutti K."/>
            <person name="Andreopoulos B."/>
            <person name="Lipzen A."/>
            <person name="Chen C."/>
            <person name="Yanf M."/>
            <person name="Daum C."/>
            <person name="Ng V."/>
            <person name="Clum A."/>
            <person name="Ohm R."/>
            <person name="Martin F."/>
            <person name="Silar P."/>
            <person name="Natvig D."/>
            <person name="Lalanne C."/>
            <person name="Gautier V."/>
            <person name="Ament-Velasquez S.L."/>
            <person name="Kruys A."/>
            <person name="Hutchinson M.I."/>
            <person name="Powell A.J."/>
            <person name="Barry K."/>
            <person name="Miller A.N."/>
            <person name="Grigoriev I.V."/>
            <person name="Debuchy R."/>
            <person name="Gladieux P."/>
            <person name="Thoren M.H."/>
            <person name="Johannesson H."/>
        </authorList>
    </citation>
    <scope>NUCLEOTIDE SEQUENCE</scope>
    <source>
        <strain evidence="3">CBS 990.96</strain>
    </source>
</reference>
<evidence type="ECO:0000313" key="3">
    <source>
        <dbReference type="EMBL" id="KAK4222460.1"/>
    </source>
</evidence>
<accession>A0AAN7BGQ0</accession>
<feature type="region of interest" description="Disordered" evidence="1">
    <location>
        <begin position="70"/>
        <end position="114"/>
    </location>
</feature>
<dbReference type="Proteomes" id="UP001301958">
    <property type="component" value="Unassembled WGS sequence"/>
</dbReference>
<comment type="caution">
    <text evidence="3">The sequence shown here is derived from an EMBL/GenBank/DDBJ whole genome shotgun (WGS) entry which is preliminary data.</text>
</comment>
<feature type="transmembrane region" description="Helical" evidence="2">
    <location>
        <begin position="124"/>
        <end position="148"/>
    </location>
</feature>
<keyword evidence="2" id="KW-0812">Transmembrane</keyword>
<evidence type="ECO:0000256" key="1">
    <source>
        <dbReference type="SAM" id="MobiDB-lite"/>
    </source>
</evidence>
<name>A0AAN7BGQ0_9PEZI</name>
<keyword evidence="2" id="KW-0472">Membrane</keyword>
<sequence length="196" mass="21397">MVIWKHTLLASFDSTFPRPCLANTGLKSRSDSTESCFFATVYKTFPSESATQSWVDVGCSHTTSTDSTLFWAKPTPTTSTSTTSSSSSSTSTTATPGPAQTETTSLSPNNPSITDAPEKAASKVWIAGAVLGPLAVGALLGLGFWLGWQRKGERTKSDIVLQRDETIVLPVYHSCTLHQRYNNHTNRELYRRLRTM</sequence>
<keyword evidence="4" id="KW-1185">Reference proteome</keyword>
<keyword evidence="2" id="KW-1133">Transmembrane helix</keyword>